<dbReference type="Proteomes" id="UP000295371">
    <property type="component" value="Unassembled WGS sequence"/>
</dbReference>
<evidence type="ECO:0000256" key="8">
    <source>
        <dbReference type="ARBA" id="ARBA00023264"/>
    </source>
</evidence>
<keyword evidence="3" id="KW-0808">Transferase</keyword>
<evidence type="ECO:0000256" key="3">
    <source>
        <dbReference type="ARBA" id="ARBA00022679"/>
    </source>
</evidence>
<dbReference type="GO" id="GO:0008654">
    <property type="term" value="P:phospholipid biosynthetic process"/>
    <property type="evidence" value="ECO:0007669"/>
    <property type="project" value="UniProtKB-KW"/>
</dbReference>
<evidence type="ECO:0000256" key="6">
    <source>
        <dbReference type="ARBA" id="ARBA00022840"/>
    </source>
</evidence>
<evidence type="ECO:0000313" key="10">
    <source>
        <dbReference type="EMBL" id="TDT33127.1"/>
    </source>
</evidence>
<dbReference type="InterPro" id="IPR016064">
    <property type="entry name" value="NAD/diacylglycerol_kinase_sf"/>
</dbReference>
<keyword evidence="11" id="KW-1185">Reference proteome</keyword>
<feature type="domain" description="DAGKc" evidence="9">
    <location>
        <begin position="1"/>
        <end position="135"/>
    </location>
</feature>
<dbReference type="Pfam" id="PF19279">
    <property type="entry name" value="YegS_C"/>
    <property type="match status" value="1"/>
</dbReference>
<comment type="cofactor">
    <cofactor evidence="1">
        <name>Mg(2+)</name>
        <dbReference type="ChEBI" id="CHEBI:18420"/>
    </cofactor>
</comment>
<sequence>MSRRRISLLANPSAGRGRAASKISQVCDALAAAVPDASVHLLDAGDFAQARAAGAEVIAGAQPGEELVVIGGDGMLGMGIDLAADSGVPVGLIPAGTGNDICRGLGVPLKTADAVATIAHGPVRAVDLIEVTGALADGQHRHHVGSIVATGFDARVNRWANRSNLPIGALRYTAALIGEIATFHPINYRLTIDGRVRELPAILVAVANTPFFGGGIAIAPGADPHDGLLDVTVIHPVGRLDLIRLMPKLPSGRFTHHPAVERFRVESLEVDGEEVFAMGDGEELGPGPVRLRAAPGALRVHLPA</sequence>
<keyword evidence="7" id="KW-0594">Phospholipid biosynthesis</keyword>
<evidence type="ECO:0000256" key="4">
    <source>
        <dbReference type="ARBA" id="ARBA00022741"/>
    </source>
</evidence>
<keyword evidence="8" id="KW-1208">Phospholipid metabolism</keyword>
<dbReference type="Pfam" id="PF00781">
    <property type="entry name" value="DAGK_cat"/>
    <property type="match status" value="1"/>
</dbReference>
<comment type="similarity">
    <text evidence="2">Belongs to the diacylglycerol/lipid kinase family.</text>
</comment>
<dbReference type="RefSeq" id="WP_133753688.1">
    <property type="nucleotide sequence ID" value="NZ_SOAW01000001.1"/>
</dbReference>
<dbReference type="EMBL" id="SOAW01000001">
    <property type="protein sequence ID" value="TDT33127.1"/>
    <property type="molecule type" value="Genomic_DNA"/>
</dbReference>
<dbReference type="InterPro" id="IPR045540">
    <property type="entry name" value="YegS/DAGK_C"/>
</dbReference>
<comment type="caution">
    <text evidence="10">The sequence shown here is derived from an EMBL/GenBank/DDBJ whole genome shotgun (WGS) entry which is preliminary data.</text>
</comment>
<dbReference type="PROSITE" id="PS50146">
    <property type="entry name" value="DAGK"/>
    <property type="match status" value="1"/>
</dbReference>
<dbReference type="InterPro" id="IPR017438">
    <property type="entry name" value="ATP-NAD_kinase_N"/>
</dbReference>
<dbReference type="InterPro" id="IPR001206">
    <property type="entry name" value="Diacylglycerol_kinase_cat_dom"/>
</dbReference>
<dbReference type="GO" id="GO:0005524">
    <property type="term" value="F:ATP binding"/>
    <property type="evidence" value="ECO:0007669"/>
    <property type="project" value="UniProtKB-KW"/>
</dbReference>
<name>A0A4R7J978_9ACTN</name>
<evidence type="ECO:0000259" key="9">
    <source>
        <dbReference type="PROSITE" id="PS50146"/>
    </source>
</evidence>
<keyword evidence="7" id="KW-0444">Lipid biosynthesis</keyword>
<evidence type="ECO:0000256" key="2">
    <source>
        <dbReference type="ARBA" id="ARBA00005983"/>
    </source>
</evidence>
<keyword evidence="5 10" id="KW-0418">Kinase</keyword>
<dbReference type="PANTHER" id="PTHR12358">
    <property type="entry name" value="SPHINGOSINE KINASE"/>
    <property type="match status" value="1"/>
</dbReference>
<keyword evidence="7" id="KW-0443">Lipid metabolism</keyword>
<dbReference type="SUPFAM" id="SSF111331">
    <property type="entry name" value="NAD kinase/diacylglycerol kinase-like"/>
    <property type="match status" value="1"/>
</dbReference>
<dbReference type="OrthoDB" id="142078at2"/>
<accession>A0A4R7J978</accession>
<reference evidence="10 11" key="1">
    <citation type="submission" date="2019-03" db="EMBL/GenBank/DDBJ databases">
        <title>Genomic Encyclopedia of Archaeal and Bacterial Type Strains, Phase II (KMG-II): from individual species to whole genera.</title>
        <authorList>
            <person name="Goeker M."/>
        </authorList>
    </citation>
    <scope>NUCLEOTIDE SEQUENCE [LARGE SCALE GENOMIC DNA]</scope>
    <source>
        <strain evidence="10 11">DSM 24323</strain>
    </source>
</reference>
<proteinExistence type="inferred from homology"/>
<evidence type="ECO:0000313" key="11">
    <source>
        <dbReference type="Proteomes" id="UP000295371"/>
    </source>
</evidence>
<gene>
    <name evidence="10" type="ORF">CLV29_0728</name>
</gene>
<protein>
    <submittedName>
        <fullName evidence="10">Diacylglycerol kinase (ATP)</fullName>
    </submittedName>
</protein>
<keyword evidence="4" id="KW-0547">Nucleotide-binding</keyword>
<dbReference type="PANTHER" id="PTHR12358:SF54">
    <property type="entry name" value="SPHINGOSINE KINASE RELATED PROTEIN"/>
    <property type="match status" value="1"/>
</dbReference>
<evidence type="ECO:0000256" key="7">
    <source>
        <dbReference type="ARBA" id="ARBA00023209"/>
    </source>
</evidence>
<organism evidence="10 11">
    <name type="scientific">Naumannella halotolerans</name>
    <dbReference type="NCBI Taxonomy" id="993414"/>
    <lineage>
        <taxon>Bacteria</taxon>
        <taxon>Bacillati</taxon>
        <taxon>Actinomycetota</taxon>
        <taxon>Actinomycetes</taxon>
        <taxon>Propionibacteriales</taxon>
        <taxon>Propionibacteriaceae</taxon>
        <taxon>Naumannella</taxon>
    </lineage>
</organism>
<dbReference type="InterPro" id="IPR050187">
    <property type="entry name" value="Lipid_Phosphate_FormReg"/>
</dbReference>
<dbReference type="AlphaFoldDB" id="A0A4R7J978"/>
<keyword evidence="6" id="KW-0067">ATP-binding</keyword>
<evidence type="ECO:0000256" key="1">
    <source>
        <dbReference type="ARBA" id="ARBA00001946"/>
    </source>
</evidence>
<dbReference type="GO" id="GO:0016301">
    <property type="term" value="F:kinase activity"/>
    <property type="evidence" value="ECO:0007669"/>
    <property type="project" value="UniProtKB-KW"/>
</dbReference>
<dbReference type="Gene3D" id="2.60.200.40">
    <property type="match status" value="1"/>
</dbReference>
<dbReference type="Gene3D" id="3.40.50.10330">
    <property type="entry name" value="Probable inorganic polyphosphate/atp-NAD kinase, domain 1"/>
    <property type="match status" value="1"/>
</dbReference>
<evidence type="ECO:0000256" key="5">
    <source>
        <dbReference type="ARBA" id="ARBA00022777"/>
    </source>
</evidence>